<sequence>GAFGTGLESLVYQTVAAAADAFDADFAMSRGMRSLPDLVRALRGESWTEICDWDITRFFCCVVPRPEAAVHFGGSQAALADAAWAMSSRMQYNSWHFVAGNLPRVPEVVARDHFVPPVIPDLAFFSDQHHHGHVHNNVRFSVRSPQAVEVDGRRFDGFMDLRLLRCAGDPFDEQDLLAAHQVSAFIARAASLAAQLVAAGAQLEVTAFDSGWHWRAVTGRGPAASGSPAGQAREAS</sequence>
<organism evidence="1 2">
    <name type="scientific">Streptomyces carpinensis</name>
    <dbReference type="NCBI Taxonomy" id="66369"/>
    <lineage>
        <taxon>Bacteria</taxon>
        <taxon>Bacillati</taxon>
        <taxon>Actinomycetota</taxon>
        <taxon>Actinomycetes</taxon>
        <taxon>Kitasatosporales</taxon>
        <taxon>Streptomycetaceae</taxon>
        <taxon>Streptomyces</taxon>
    </lineage>
</organism>
<evidence type="ECO:0000313" key="2">
    <source>
        <dbReference type="Proteomes" id="UP001458415"/>
    </source>
</evidence>
<name>A0ABV1W5M7_9ACTN</name>
<evidence type="ECO:0000313" key="1">
    <source>
        <dbReference type="EMBL" id="MER6979053.1"/>
    </source>
</evidence>
<protein>
    <submittedName>
        <fullName evidence="1">Uncharacterized protein</fullName>
    </submittedName>
</protein>
<gene>
    <name evidence="1" type="ORF">ABT317_19180</name>
</gene>
<feature type="non-terminal residue" evidence="1">
    <location>
        <position position="1"/>
    </location>
</feature>
<dbReference type="Proteomes" id="UP001458415">
    <property type="component" value="Unassembled WGS sequence"/>
</dbReference>
<keyword evidence="2" id="KW-1185">Reference proteome</keyword>
<dbReference type="EMBL" id="JBEPCU010000312">
    <property type="protein sequence ID" value="MER6979053.1"/>
    <property type="molecule type" value="Genomic_DNA"/>
</dbReference>
<reference evidence="1 2" key="1">
    <citation type="submission" date="2024-06" db="EMBL/GenBank/DDBJ databases">
        <title>The Natural Products Discovery Center: Release of the First 8490 Sequenced Strains for Exploring Actinobacteria Biosynthetic Diversity.</title>
        <authorList>
            <person name="Kalkreuter E."/>
            <person name="Kautsar S.A."/>
            <person name="Yang D."/>
            <person name="Bader C.D."/>
            <person name="Teijaro C.N."/>
            <person name="Fluegel L."/>
            <person name="Davis C.M."/>
            <person name="Simpson J.R."/>
            <person name="Lauterbach L."/>
            <person name="Steele A.D."/>
            <person name="Gui C."/>
            <person name="Meng S."/>
            <person name="Li G."/>
            <person name="Viehrig K."/>
            <person name="Ye F."/>
            <person name="Su P."/>
            <person name="Kiefer A.F."/>
            <person name="Nichols A."/>
            <person name="Cepeda A.J."/>
            <person name="Yan W."/>
            <person name="Fan B."/>
            <person name="Jiang Y."/>
            <person name="Adhikari A."/>
            <person name="Zheng C.-J."/>
            <person name="Schuster L."/>
            <person name="Cowan T.M."/>
            <person name="Smanski M.J."/>
            <person name="Chevrette M.G."/>
            <person name="De Carvalho L.P.S."/>
            <person name="Shen B."/>
        </authorList>
    </citation>
    <scope>NUCLEOTIDE SEQUENCE [LARGE SCALE GENOMIC DNA]</scope>
    <source>
        <strain evidence="1 2">NPDC000634</strain>
    </source>
</reference>
<comment type="caution">
    <text evidence="1">The sequence shown here is derived from an EMBL/GenBank/DDBJ whole genome shotgun (WGS) entry which is preliminary data.</text>
</comment>
<accession>A0ABV1W5M7</accession>
<proteinExistence type="predicted"/>